<dbReference type="Pfam" id="PF04966">
    <property type="entry name" value="OprB"/>
    <property type="match status" value="1"/>
</dbReference>
<dbReference type="Gene3D" id="2.40.160.180">
    <property type="entry name" value="Carbohydrate-selective porin OprB"/>
    <property type="match status" value="1"/>
</dbReference>
<dbReference type="InterPro" id="IPR007049">
    <property type="entry name" value="Carb-sel_porin_OprB"/>
</dbReference>
<keyword evidence="4" id="KW-1185">Reference proteome</keyword>
<dbReference type="EMBL" id="JBHSGA010000018">
    <property type="protein sequence ID" value="MFC4528135.1"/>
    <property type="molecule type" value="Genomic_DNA"/>
</dbReference>
<name>A0ABV9C615_9GAMM</name>
<comment type="similarity">
    <text evidence="1 2">Belongs to the OprB family.</text>
</comment>
<proteinExistence type="inferred from homology"/>
<dbReference type="Proteomes" id="UP001595961">
    <property type="component" value="Unassembled WGS sequence"/>
</dbReference>
<evidence type="ECO:0000313" key="3">
    <source>
        <dbReference type="EMBL" id="MFC4528135.1"/>
    </source>
</evidence>
<protein>
    <submittedName>
        <fullName evidence="3">Carbohydrate porin</fullName>
    </submittedName>
</protein>
<dbReference type="InterPro" id="IPR038673">
    <property type="entry name" value="OprB_sf"/>
</dbReference>
<evidence type="ECO:0000256" key="2">
    <source>
        <dbReference type="RuleBase" id="RU363072"/>
    </source>
</evidence>
<evidence type="ECO:0000256" key="1">
    <source>
        <dbReference type="ARBA" id="ARBA00008769"/>
    </source>
</evidence>
<dbReference type="RefSeq" id="WP_266148535.1">
    <property type="nucleotide sequence ID" value="NZ_CP064028.1"/>
</dbReference>
<gene>
    <name evidence="3" type="ORF">ACFO5W_15945</name>
</gene>
<comment type="caution">
    <text evidence="3">The sequence shown here is derived from an EMBL/GenBank/DDBJ whole genome shotgun (WGS) entry which is preliminary data.</text>
</comment>
<sequence length="429" mass="47164">MLAALTLHAEEVSLWVPQWLGAQYTFVDQHQDSLHSPYAGNLSLRPEGDTARSHTFGAYFGMALPAHLQFYADVEMFKGEGVSGATGLGGLTNGDVIRSGTAGLGKGPYLARAYLRWALPLSDDTVEVERGQDNLPGKEATQRVEVKLGTLAVNDDFDRNRYAGGTRTQFMNWSLFNNTAWDFAADTRGYTDGLVVGWIHPSWSLRYGIYLMPYEANGQRLVYSLPDSNGQQIELTLQPQTDGWALRLLAFRNKARMGIYADAIAIAQATGQLPDIRADDQPGRHKYGFGVNGELPLADDGDTGLFMRAGWNDGRTESFVFTEVDRTLSAGLQLSGAHWGRPTDHFSLAVAINGLSSIHRDYLALGGEGFVLGDGALNYGREQILEAYYSFTPIAHLTLSPDLQLIHNPGYNRDRGPARFVGLRAHLEF</sequence>
<evidence type="ECO:0000313" key="4">
    <source>
        <dbReference type="Proteomes" id="UP001595961"/>
    </source>
</evidence>
<organism evidence="3 4">
    <name type="scientific">Dyella halodurans</name>
    <dbReference type="NCBI Taxonomy" id="1920171"/>
    <lineage>
        <taxon>Bacteria</taxon>
        <taxon>Pseudomonadati</taxon>
        <taxon>Pseudomonadota</taxon>
        <taxon>Gammaproteobacteria</taxon>
        <taxon>Lysobacterales</taxon>
        <taxon>Rhodanobacteraceae</taxon>
        <taxon>Dyella</taxon>
    </lineage>
</organism>
<reference evidence="4" key="1">
    <citation type="journal article" date="2019" name="Int. J. Syst. Evol. Microbiol.">
        <title>The Global Catalogue of Microorganisms (GCM) 10K type strain sequencing project: providing services to taxonomists for standard genome sequencing and annotation.</title>
        <authorList>
            <consortium name="The Broad Institute Genomics Platform"/>
            <consortium name="The Broad Institute Genome Sequencing Center for Infectious Disease"/>
            <person name="Wu L."/>
            <person name="Ma J."/>
        </authorList>
    </citation>
    <scope>NUCLEOTIDE SEQUENCE [LARGE SCALE GENOMIC DNA]</scope>
    <source>
        <strain evidence="4">CCM 4481</strain>
    </source>
</reference>
<accession>A0ABV9C615</accession>